<dbReference type="PANTHER" id="PTHR19375">
    <property type="entry name" value="HEAT SHOCK PROTEIN 70KDA"/>
    <property type="match status" value="1"/>
</dbReference>
<accession>A0A8J2PZA4</accession>
<evidence type="ECO:0000256" key="2">
    <source>
        <dbReference type="ARBA" id="ARBA00022741"/>
    </source>
</evidence>
<evidence type="ECO:0000256" key="1">
    <source>
        <dbReference type="ARBA" id="ARBA00007381"/>
    </source>
</evidence>
<evidence type="ECO:0000313" key="4">
    <source>
        <dbReference type="EMBL" id="CAG7827505.1"/>
    </source>
</evidence>
<evidence type="ECO:0000313" key="5">
    <source>
        <dbReference type="Proteomes" id="UP000708208"/>
    </source>
</evidence>
<dbReference type="FunFam" id="3.30.420.40:FF:000028">
    <property type="entry name" value="heat shock 70 kDa protein-like"/>
    <property type="match status" value="1"/>
</dbReference>
<dbReference type="Proteomes" id="UP000708208">
    <property type="component" value="Unassembled WGS sequence"/>
</dbReference>
<proteinExistence type="inferred from homology"/>
<gene>
    <name evidence="4" type="ORF">AFUS01_LOCUS37491</name>
</gene>
<keyword evidence="5" id="KW-1185">Reference proteome</keyword>
<dbReference type="GO" id="GO:0140662">
    <property type="term" value="F:ATP-dependent protein folding chaperone"/>
    <property type="evidence" value="ECO:0007669"/>
    <property type="project" value="InterPro"/>
</dbReference>
<protein>
    <recommendedName>
        <fullName evidence="6">Heat shock protein 70</fullName>
    </recommendedName>
</protein>
<keyword evidence="2" id="KW-0547">Nucleotide-binding</keyword>
<dbReference type="EMBL" id="CAJVCH010543804">
    <property type="protein sequence ID" value="CAG7827505.1"/>
    <property type="molecule type" value="Genomic_DNA"/>
</dbReference>
<evidence type="ECO:0008006" key="6">
    <source>
        <dbReference type="Google" id="ProtNLM"/>
    </source>
</evidence>
<evidence type="ECO:0000256" key="3">
    <source>
        <dbReference type="ARBA" id="ARBA00022840"/>
    </source>
</evidence>
<comment type="caution">
    <text evidence="4">The sequence shown here is derived from an EMBL/GenBank/DDBJ whole genome shotgun (WGS) entry which is preliminary data.</text>
</comment>
<organism evidence="4 5">
    <name type="scientific">Allacma fusca</name>
    <dbReference type="NCBI Taxonomy" id="39272"/>
    <lineage>
        <taxon>Eukaryota</taxon>
        <taxon>Metazoa</taxon>
        <taxon>Ecdysozoa</taxon>
        <taxon>Arthropoda</taxon>
        <taxon>Hexapoda</taxon>
        <taxon>Collembola</taxon>
        <taxon>Symphypleona</taxon>
        <taxon>Sminthuridae</taxon>
        <taxon>Allacma</taxon>
    </lineage>
</organism>
<feature type="non-terminal residue" evidence="4">
    <location>
        <position position="187"/>
    </location>
</feature>
<comment type="similarity">
    <text evidence="1">Belongs to the heat shock protein 70 family.</text>
</comment>
<feature type="non-terminal residue" evidence="4">
    <location>
        <position position="1"/>
    </location>
</feature>
<dbReference type="FunFam" id="3.90.640.10:FF:000003">
    <property type="entry name" value="Molecular chaperone DnaK"/>
    <property type="match status" value="1"/>
</dbReference>
<dbReference type="InterPro" id="IPR013126">
    <property type="entry name" value="Hsp_70_fam"/>
</dbReference>
<keyword evidence="3" id="KW-0067">ATP-binding</keyword>
<dbReference type="GO" id="GO:0005524">
    <property type="term" value="F:ATP binding"/>
    <property type="evidence" value="ECO:0007669"/>
    <property type="project" value="UniProtKB-KW"/>
</dbReference>
<dbReference type="OrthoDB" id="6718630at2759"/>
<reference evidence="4" key="1">
    <citation type="submission" date="2021-06" db="EMBL/GenBank/DDBJ databases">
        <authorList>
            <person name="Hodson N. C."/>
            <person name="Mongue J. A."/>
            <person name="Jaron S. K."/>
        </authorList>
    </citation>
    <scope>NUCLEOTIDE SEQUENCE</scope>
</reference>
<sequence>VVQGEDGKIKIRLGQEILYPEEVLVNLVNHLKKITEEYLNEMVVNAVVTIPAYFSPRQKTLTNEACNKAGLNIIRLISEPAAAAVAYGVHLQNQAGKRRGLIFDLGGGTFDVAILELENKKIKILATDGDPYLGGEDFDNSLMQHCVDAFRKENEVDLMDTGNDVERSMRLKRMKTECEKQKCYLSS</sequence>
<name>A0A8J2PZA4_9HEXA</name>
<dbReference type="AlphaFoldDB" id="A0A8J2PZA4"/>
<dbReference type="Pfam" id="PF00012">
    <property type="entry name" value="HSP70"/>
    <property type="match status" value="1"/>
</dbReference>